<comment type="pathway">
    <text evidence="3">Cofactor biosynthesis; adenosylcobalamin biosynthesis; adenosylcobalamin from cob(II)yrinate a,c-diamide: step 7/7.</text>
</comment>
<evidence type="ECO:0000256" key="11">
    <source>
        <dbReference type="ARBA" id="ARBA00022842"/>
    </source>
</evidence>
<name>A0A6J7L3K7_9ZZZZ</name>
<keyword evidence="7" id="KW-1003">Cell membrane</keyword>
<evidence type="ECO:0000256" key="9">
    <source>
        <dbReference type="ARBA" id="ARBA00022679"/>
    </source>
</evidence>
<comment type="function">
    <text evidence="14">Joins adenosylcobinamide-GDP and alpha-ribazole to generate adenosylcobalamin (Ado-cobalamin). Also synthesizes adenosylcobalamin 5'-phosphate from adenosylcobinamide-GDP and alpha-ribazole 5'-phosphate.</text>
</comment>
<dbReference type="GO" id="GO:0009236">
    <property type="term" value="P:cobalamin biosynthetic process"/>
    <property type="evidence" value="ECO:0007669"/>
    <property type="project" value="UniProtKB-UniPathway"/>
</dbReference>
<evidence type="ECO:0000256" key="13">
    <source>
        <dbReference type="ARBA" id="ARBA00023136"/>
    </source>
</evidence>
<proteinExistence type="inferred from homology"/>
<dbReference type="Pfam" id="PF02654">
    <property type="entry name" value="CobS"/>
    <property type="match status" value="1"/>
</dbReference>
<evidence type="ECO:0000256" key="10">
    <source>
        <dbReference type="ARBA" id="ARBA00022692"/>
    </source>
</evidence>
<evidence type="ECO:0000256" key="18">
    <source>
        <dbReference type="ARBA" id="ARBA00049504"/>
    </source>
</evidence>
<feature type="transmembrane region" description="Helical" evidence="19">
    <location>
        <begin position="146"/>
        <end position="166"/>
    </location>
</feature>
<evidence type="ECO:0000256" key="7">
    <source>
        <dbReference type="ARBA" id="ARBA00022475"/>
    </source>
</evidence>
<evidence type="ECO:0000256" key="6">
    <source>
        <dbReference type="ARBA" id="ARBA00015850"/>
    </source>
</evidence>
<feature type="transmembrane region" description="Helical" evidence="19">
    <location>
        <begin position="42"/>
        <end position="61"/>
    </location>
</feature>
<dbReference type="PANTHER" id="PTHR34148">
    <property type="entry name" value="ADENOSYLCOBINAMIDE-GDP RIBAZOLETRANSFERASE"/>
    <property type="match status" value="1"/>
</dbReference>
<feature type="transmembrane region" description="Helical" evidence="19">
    <location>
        <begin position="220"/>
        <end position="238"/>
    </location>
</feature>
<evidence type="ECO:0000256" key="1">
    <source>
        <dbReference type="ARBA" id="ARBA00001946"/>
    </source>
</evidence>
<feature type="transmembrane region" description="Helical" evidence="19">
    <location>
        <begin position="67"/>
        <end position="84"/>
    </location>
</feature>
<keyword evidence="13 19" id="KW-0472">Membrane</keyword>
<dbReference type="InterPro" id="IPR003805">
    <property type="entry name" value="CobS"/>
</dbReference>
<dbReference type="EMBL" id="CAFBNF010000326">
    <property type="protein sequence ID" value="CAB4962780.1"/>
    <property type="molecule type" value="Genomic_DNA"/>
</dbReference>
<evidence type="ECO:0000313" key="20">
    <source>
        <dbReference type="EMBL" id="CAB4962780.1"/>
    </source>
</evidence>
<keyword evidence="11" id="KW-0460">Magnesium</keyword>
<dbReference type="HAMAP" id="MF_00719">
    <property type="entry name" value="CobS"/>
    <property type="match status" value="1"/>
</dbReference>
<evidence type="ECO:0000256" key="12">
    <source>
        <dbReference type="ARBA" id="ARBA00022989"/>
    </source>
</evidence>
<dbReference type="GO" id="GO:0008818">
    <property type="term" value="F:cobalamin 5'-phosphate synthase activity"/>
    <property type="evidence" value="ECO:0007669"/>
    <property type="project" value="InterPro"/>
</dbReference>
<accession>A0A6J7L3K7</accession>
<evidence type="ECO:0000256" key="15">
    <source>
        <dbReference type="ARBA" id="ARBA00032605"/>
    </source>
</evidence>
<evidence type="ECO:0000256" key="2">
    <source>
        <dbReference type="ARBA" id="ARBA00004651"/>
    </source>
</evidence>
<dbReference type="EC" id="2.7.8.26" evidence="5"/>
<keyword evidence="12 19" id="KW-1133">Transmembrane helix</keyword>
<comment type="catalytic activity">
    <reaction evidence="17">
        <text>alpha-ribazole + adenosylcob(III)inamide-GDP = adenosylcob(III)alamin + GMP + H(+)</text>
        <dbReference type="Rhea" id="RHEA:16049"/>
        <dbReference type="ChEBI" id="CHEBI:10329"/>
        <dbReference type="ChEBI" id="CHEBI:15378"/>
        <dbReference type="ChEBI" id="CHEBI:18408"/>
        <dbReference type="ChEBI" id="CHEBI:58115"/>
        <dbReference type="ChEBI" id="CHEBI:60487"/>
        <dbReference type="EC" id="2.7.8.26"/>
    </reaction>
</comment>
<comment type="similarity">
    <text evidence="4">Belongs to the CobS family.</text>
</comment>
<evidence type="ECO:0000256" key="3">
    <source>
        <dbReference type="ARBA" id="ARBA00004663"/>
    </source>
</evidence>
<organism evidence="20">
    <name type="scientific">freshwater metagenome</name>
    <dbReference type="NCBI Taxonomy" id="449393"/>
    <lineage>
        <taxon>unclassified sequences</taxon>
        <taxon>metagenomes</taxon>
        <taxon>ecological metagenomes</taxon>
    </lineage>
</organism>
<keyword evidence="9" id="KW-0808">Transferase</keyword>
<protein>
    <recommendedName>
        <fullName evidence="6">Adenosylcobinamide-GDP ribazoletransferase</fullName>
        <ecNumber evidence="5">2.7.8.26</ecNumber>
    </recommendedName>
    <alternativeName>
        <fullName evidence="16">Cobalamin synthase</fullName>
    </alternativeName>
    <alternativeName>
        <fullName evidence="15">Cobalamin-5'-phosphate synthase</fullName>
    </alternativeName>
</protein>
<evidence type="ECO:0000256" key="8">
    <source>
        <dbReference type="ARBA" id="ARBA00022573"/>
    </source>
</evidence>
<dbReference type="GO" id="GO:0005886">
    <property type="term" value="C:plasma membrane"/>
    <property type="evidence" value="ECO:0007669"/>
    <property type="project" value="UniProtKB-SubCell"/>
</dbReference>
<evidence type="ECO:0000256" key="17">
    <source>
        <dbReference type="ARBA" id="ARBA00048623"/>
    </source>
</evidence>
<comment type="subcellular location">
    <subcellularLocation>
        <location evidence="2">Cell membrane</location>
        <topology evidence="2">Multi-pass membrane protein</topology>
    </subcellularLocation>
</comment>
<dbReference type="AlphaFoldDB" id="A0A6J7L3K7"/>
<reference evidence="20" key="1">
    <citation type="submission" date="2020-05" db="EMBL/GenBank/DDBJ databases">
        <authorList>
            <person name="Chiriac C."/>
            <person name="Salcher M."/>
            <person name="Ghai R."/>
            <person name="Kavagutti S V."/>
        </authorList>
    </citation>
    <scope>NUCLEOTIDE SEQUENCE</scope>
</reference>
<dbReference type="PANTHER" id="PTHR34148:SF1">
    <property type="entry name" value="ADENOSYLCOBINAMIDE-GDP RIBAZOLETRANSFERASE"/>
    <property type="match status" value="1"/>
</dbReference>
<feature type="transmembrane region" description="Helical" evidence="19">
    <location>
        <begin position="178"/>
        <end position="208"/>
    </location>
</feature>
<keyword evidence="10 19" id="KW-0812">Transmembrane</keyword>
<evidence type="ECO:0000256" key="4">
    <source>
        <dbReference type="ARBA" id="ARBA00010561"/>
    </source>
</evidence>
<evidence type="ECO:0000256" key="14">
    <source>
        <dbReference type="ARBA" id="ARBA00025228"/>
    </source>
</evidence>
<dbReference type="UniPathway" id="UPA00148">
    <property type="reaction ID" value="UER00238"/>
</dbReference>
<gene>
    <name evidence="20" type="ORF">UFOPK3773_02105</name>
</gene>
<evidence type="ECO:0000256" key="19">
    <source>
        <dbReference type="SAM" id="Phobius"/>
    </source>
</evidence>
<comment type="cofactor">
    <cofactor evidence="1">
        <name>Mg(2+)</name>
        <dbReference type="ChEBI" id="CHEBI:18420"/>
    </cofactor>
</comment>
<sequence>MPDWARLALGTLTIVRVSPPRATDTVGATTAIAQSTARGAMLAAPLVGLLLAAPAALLVWGAGRSPLLASALVIALLALLTRGLHLDGLADTADGLGSGKPREGALTIMRQSDIGPFGVATLVLTVLVQTAALNTIVISGRDFPGYAPLAVAVALVVSRAALPLACRSGIPAARPGGLGAAVAGSVPTWAAGCVSALVVAMAAAAGFWAAGFSAGDPFSAPGWALAAVLGLGAGILVTRRCVARLGGVTGDTLGAAVEVTMTVTLVVLALV</sequence>
<evidence type="ECO:0000256" key="16">
    <source>
        <dbReference type="ARBA" id="ARBA00032853"/>
    </source>
</evidence>
<dbReference type="GO" id="GO:0051073">
    <property type="term" value="F:adenosylcobinamide-GDP ribazoletransferase activity"/>
    <property type="evidence" value="ECO:0007669"/>
    <property type="project" value="UniProtKB-EC"/>
</dbReference>
<feature type="transmembrane region" description="Helical" evidence="19">
    <location>
        <begin position="117"/>
        <end position="140"/>
    </location>
</feature>
<keyword evidence="8" id="KW-0169">Cobalamin biosynthesis</keyword>
<comment type="catalytic activity">
    <reaction evidence="18">
        <text>alpha-ribazole 5'-phosphate + adenosylcob(III)inamide-GDP = adenosylcob(III)alamin 5'-phosphate + GMP + H(+)</text>
        <dbReference type="Rhea" id="RHEA:23560"/>
        <dbReference type="ChEBI" id="CHEBI:15378"/>
        <dbReference type="ChEBI" id="CHEBI:57918"/>
        <dbReference type="ChEBI" id="CHEBI:58115"/>
        <dbReference type="ChEBI" id="CHEBI:60487"/>
        <dbReference type="ChEBI" id="CHEBI:60493"/>
        <dbReference type="EC" id="2.7.8.26"/>
    </reaction>
</comment>
<evidence type="ECO:0000256" key="5">
    <source>
        <dbReference type="ARBA" id="ARBA00013200"/>
    </source>
</evidence>